<dbReference type="RefSeq" id="WP_199019626.1">
    <property type="nucleotide sequence ID" value="NZ_JAELUP010000065.1"/>
</dbReference>
<comment type="caution">
    <text evidence="1">The sequence shown here is derived from an EMBL/GenBank/DDBJ whole genome shotgun (WGS) entry which is preliminary data.</text>
</comment>
<evidence type="ECO:0000313" key="1">
    <source>
        <dbReference type="EMBL" id="MBJ6362080.1"/>
    </source>
</evidence>
<name>A0A934MLD8_9BACL</name>
<keyword evidence="2" id="KW-1185">Reference proteome</keyword>
<dbReference type="Proteomes" id="UP000640274">
    <property type="component" value="Unassembled WGS sequence"/>
</dbReference>
<reference evidence="1" key="1">
    <citation type="submission" date="2020-12" db="EMBL/GenBank/DDBJ databases">
        <authorList>
            <person name="Huq M.A."/>
        </authorList>
    </citation>
    <scope>NUCLEOTIDE SEQUENCE</scope>
    <source>
        <strain evidence="1">MAHUQ-46</strain>
    </source>
</reference>
<accession>A0A934MLD8</accession>
<sequence length="200" mass="23689">MKDFLYVGKRIHYYKSLPTLKDEWREWIVVRNASLEDEQKLVSLGFKEIEFYPHSFTCDDEDSCTGCEFCAYLGFIYGRIFDNPQDCFKELDKYLFGSDYTDTSIKEAEENKEDNLFKLESQSDSQLSFKNSSKDWLHTDLQDVESIEITESSHVELRFYHPGGSNRIKTRFDEQLVRLSTDALIKKIIKKEEDKLYYRA</sequence>
<proteinExistence type="predicted"/>
<dbReference type="AlphaFoldDB" id="A0A934MLD8"/>
<gene>
    <name evidence="1" type="ORF">JFN88_12465</name>
</gene>
<evidence type="ECO:0000313" key="2">
    <source>
        <dbReference type="Proteomes" id="UP000640274"/>
    </source>
</evidence>
<organism evidence="1 2">
    <name type="scientific">Paenibacillus roseus</name>
    <dbReference type="NCBI Taxonomy" id="2798579"/>
    <lineage>
        <taxon>Bacteria</taxon>
        <taxon>Bacillati</taxon>
        <taxon>Bacillota</taxon>
        <taxon>Bacilli</taxon>
        <taxon>Bacillales</taxon>
        <taxon>Paenibacillaceae</taxon>
        <taxon>Paenibacillus</taxon>
    </lineage>
</organism>
<dbReference type="EMBL" id="JAELUP010000065">
    <property type="protein sequence ID" value="MBJ6362080.1"/>
    <property type="molecule type" value="Genomic_DNA"/>
</dbReference>
<protein>
    <submittedName>
        <fullName evidence="1">Uncharacterized protein</fullName>
    </submittedName>
</protein>